<evidence type="ECO:0000313" key="1">
    <source>
        <dbReference type="EMBL" id="GAG63565.1"/>
    </source>
</evidence>
<dbReference type="PANTHER" id="PTHR35024">
    <property type="entry name" value="HYPOTHETICAL CYTOSOLIC PROTEIN"/>
    <property type="match status" value="1"/>
</dbReference>
<dbReference type="AlphaFoldDB" id="X0Z2T1"/>
<protein>
    <recommendedName>
        <fullName evidence="2">Polymer-forming cytoskeletal protein</fullName>
    </recommendedName>
</protein>
<gene>
    <name evidence="1" type="ORF">S01H4_14687</name>
</gene>
<dbReference type="PANTHER" id="PTHR35024:SF4">
    <property type="entry name" value="POLYMER-FORMING CYTOSKELETAL PROTEIN"/>
    <property type="match status" value="1"/>
</dbReference>
<dbReference type="InterPro" id="IPR007607">
    <property type="entry name" value="BacA/B"/>
</dbReference>
<reference evidence="1" key="1">
    <citation type="journal article" date="2014" name="Front. Microbiol.">
        <title>High frequency of phylogenetically diverse reductive dehalogenase-homologous genes in deep subseafloor sedimentary metagenomes.</title>
        <authorList>
            <person name="Kawai M."/>
            <person name="Futagami T."/>
            <person name="Toyoda A."/>
            <person name="Takaki Y."/>
            <person name="Nishi S."/>
            <person name="Hori S."/>
            <person name="Arai W."/>
            <person name="Tsubouchi T."/>
            <person name="Morono Y."/>
            <person name="Uchiyama I."/>
            <person name="Ito T."/>
            <person name="Fujiyama A."/>
            <person name="Inagaki F."/>
            <person name="Takami H."/>
        </authorList>
    </citation>
    <scope>NUCLEOTIDE SEQUENCE</scope>
    <source>
        <strain evidence="1">Expedition CK06-06</strain>
    </source>
</reference>
<evidence type="ECO:0008006" key="2">
    <source>
        <dbReference type="Google" id="ProtNLM"/>
    </source>
</evidence>
<sequence length="151" mass="16329">MLFNKSDGEMKNNSIPIISEGAKTKGNINVSGMVKINGEVIGDIKSENEVSIRREGKVEANIKTKNAIVDGHFIGEMKASGHVSITSTGRFEGTLMQENASLSISKGGLFKGKSIITGKKNVLELEDISKISNLTQLKKEKIIKKEIKVAV</sequence>
<accession>X0Z2T1</accession>
<name>X0Z2T1_9ZZZZ</name>
<comment type="caution">
    <text evidence="1">The sequence shown here is derived from an EMBL/GenBank/DDBJ whole genome shotgun (WGS) entry which is preliminary data.</text>
</comment>
<dbReference type="Pfam" id="PF04519">
    <property type="entry name" value="Bactofilin"/>
    <property type="match status" value="1"/>
</dbReference>
<organism evidence="1">
    <name type="scientific">marine sediment metagenome</name>
    <dbReference type="NCBI Taxonomy" id="412755"/>
    <lineage>
        <taxon>unclassified sequences</taxon>
        <taxon>metagenomes</taxon>
        <taxon>ecological metagenomes</taxon>
    </lineage>
</organism>
<dbReference type="EMBL" id="BART01006437">
    <property type="protein sequence ID" value="GAG63565.1"/>
    <property type="molecule type" value="Genomic_DNA"/>
</dbReference>
<proteinExistence type="predicted"/>